<dbReference type="SUPFAM" id="SSF55874">
    <property type="entry name" value="ATPase domain of HSP90 chaperone/DNA topoisomerase II/histidine kinase"/>
    <property type="match status" value="1"/>
</dbReference>
<dbReference type="Gene3D" id="3.30.565.10">
    <property type="entry name" value="Histidine kinase-like ATPase, C-terminal domain"/>
    <property type="match status" value="1"/>
</dbReference>
<evidence type="ECO:0000313" key="1">
    <source>
        <dbReference type="EMBL" id="EBM3346894.1"/>
    </source>
</evidence>
<keyword evidence="1" id="KW-0808">Transferase</keyword>
<feature type="non-terminal residue" evidence="1">
    <location>
        <position position="180"/>
    </location>
</feature>
<name>A0A5T5W8Y9_SALER</name>
<protein>
    <submittedName>
        <fullName evidence="1">Histidine kinase</fullName>
    </submittedName>
</protein>
<keyword evidence="1" id="KW-0418">Kinase</keyword>
<dbReference type="Pfam" id="PF13589">
    <property type="entry name" value="HATPase_c_3"/>
    <property type="match status" value="1"/>
</dbReference>
<dbReference type="GO" id="GO:0016301">
    <property type="term" value="F:kinase activity"/>
    <property type="evidence" value="ECO:0007669"/>
    <property type="project" value="UniProtKB-KW"/>
</dbReference>
<dbReference type="EMBL" id="AAGCIB010000163">
    <property type="protein sequence ID" value="EBM3346894.1"/>
    <property type="molecule type" value="Genomic_DNA"/>
</dbReference>
<accession>A0A5T5W8Y9</accession>
<organism evidence="1">
    <name type="scientific">Salmonella enterica</name>
    <name type="common">Salmonella choleraesuis</name>
    <dbReference type="NCBI Taxonomy" id="28901"/>
    <lineage>
        <taxon>Bacteria</taxon>
        <taxon>Pseudomonadati</taxon>
        <taxon>Pseudomonadota</taxon>
        <taxon>Gammaproteobacteria</taxon>
        <taxon>Enterobacterales</taxon>
        <taxon>Enterobacteriaceae</taxon>
        <taxon>Salmonella</taxon>
    </lineage>
</organism>
<comment type="caution">
    <text evidence="1">The sequence shown here is derived from an EMBL/GenBank/DDBJ whole genome shotgun (WGS) entry which is preliminary data.</text>
</comment>
<dbReference type="AlphaFoldDB" id="A0A5T5W8Y9"/>
<sequence>MQMRSLSFKARARTIEHLGKGQIADCPTAVSELWKNAYDAYARDVALYTIDGDYPCGALIDNGCGMSLQQIIDNWLVVGTESKTRKNTLEENERFGLGIRKTQGEKGIGRLSAAFLSPVTFLVTKKMDNNYVALLIDWRLFENPYLSFDDVTVPFREFEKIDSLSDVLSGLLIELKKNVS</sequence>
<proteinExistence type="predicted"/>
<gene>
    <name evidence="1" type="ORF">DYD63_23870</name>
</gene>
<reference evidence="1" key="1">
    <citation type="submission" date="2018-08" db="EMBL/GenBank/DDBJ databases">
        <authorList>
            <consortium name="PulseNet: The National Subtyping Network for Foodborne Disease Surveillance"/>
            <person name="Tarr C.L."/>
            <person name="Trees E."/>
            <person name="Katz L.S."/>
            <person name="Carleton-Romer H.A."/>
            <person name="Stroika S."/>
            <person name="Kucerova Z."/>
            <person name="Roache K.F."/>
            <person name="Sabol A.L."/>
            <person name="Besser J."/>
            <person name="Gerner-Smidt P."/>
        </authorList>
    </citation>
    <scope>NUCLEOTIDE SEQUENCE</scope>
    <source>
        <strain evidence="1">PNUSAS048021</strain>
    </source>
</reference>
<dbReference type="InterPro" id="IPR036890">
    <property type="entry name" value="HATPase_C_sf"/>
</dbReference>